<geneLocation type="chloroplast" evidence="2"/>
<dbReference type="InterPro" id="IPR027434">
    <property type="entry name" value="Homing_endonucl"/>
</dbReference>
<feature type="domain" description="Homing endonuclease LAGLIDADG" evidence="1">
    <location>
        <begin position="8"/>
        <end position="107"/>
    </location>
</feature>
<gene>
    <name evidence="2" type="primary">orf145</name>
</gene>
<reference evidence="2" key="1">
    <citation type="journal article" date="2014" name="BMC Evol. Biol.">
        <title>Chloroplast phylogenomic analysis resolves deep-level relationships within the green algal class Trebouxiophyceae.</title>
        <authorList>
            <person name="Lemieux C."/>
            <person name="Otis C."/>
            <person name="Turmel M."/>
        </authorList>
    </citation>
    <scope>NUCLEOTIDE SEQUENCE</scope>
</reference>
<dbReference type="AlphaFoldDB" id="A0A097KL78"/>
<dbReference type="RefSeq" id="YP_009105320.1">
    <property type="nucleotide sequence ID" value="NC_025530.1"/>
</dbReference>
<dbReference type="GO" id="GO:0005739">
    <property type="term" value="C:mitochondrion"/>
    <property type="evidence" value="ECO:0007669"/>
    <property type="project" value="UniProtKB-ARBA"/>
</dbReference>
<dbReference type="SUPFAM" id="SSF55608">
    <property type="entry name" value="Homing endonucleases"/>
    <property type="match status" value="1"/>
</dbReference>
<dbReference type="EMBL" id="KM462867">
    <property type="protein sequence ID" value="AIT93955.1"/>
    <property type="molecule type" value="Genomic_DNA"/>
</dbReference>
<organism evidence="2">
    <name type="scientific">Pedinomonas tuberculata</name>
    <dbReference type="NCBI Taxonomy" id="160064"/>
    <lineage>
        <taxon>Eukaryota</taxon>
        <taxon>Viridiplantae</taxon>
        <taxon>Chlorophyta</taxon>
        <taxon>core chlorophytes</taxon>
        <taxon>Pedinophyceae</taxon>
        <taxon>Pedinomonadales</taxon>
        <taxon>Pedinomonadaceae</taxon>
        <taxon>Pedinomonas</taxon>
    </lineage>
</organism>
<dbReference type="PANTHER" id="PTHR36181">
    <property type="entry name" value="INTRON-ENCODED ENDONUCLEASE AI3-RELATED"/>
    <property type="match status" value="1"/>
</dbReference>
<sequence length="145" mass="16809">MNLEAQWIVGFVDGEGCFHIAINSNQEMKLGVQVLAEFVVVQHESDRQILEALKAFWGCGVVRKNNKDCLCYRVRDLEQLKTRIVPFFEKHKLKTKKRIDFEKFRDVIALMDQQAHLTLEGVEKINQIRKTMNRKGISKIESSSS</sequence>
<dbReference type="GO" id="GO:0004519">
    <property type="term" value="F:endonuclease activity"/>
    <property type="evidence" value="ECO:0007669"/>
    <property type="project" value="UniProtKB-KW"/>
</dbReference>
<proteinExistence type="predicted"/>
<dbReference type="GeneID" id="22159123"/>
<keyword evidence="2" id="KW-0255">Endonuclease</keyword>
<dbReference type="InterPro" id="IPR051289">
    <property type="entry name" value="LAGLIDADG_Endonuclease"/>
</dbReference>
<dbReference type="InterPro" id="IPR004860">
    <property type="entry name" value="LAGLIDADG_dom"/>
</dbReference>
<evidence type="ECO:0000259" key="1">
    <source>
        <dbReference type="Pfam" id="PF00961"/>
    </source>
</evidence>
<dbReference type="PANTHER" id="PTHR36181:SF2">
    <property type="entry name" value="INTRON-ENCODED ENDONUCLEASE AI3-RELATED"/>
    <property type="match status" value="1"/>
</dbReference>
<name>A0A097KL78_9CHLO</name>
<protein>
    <submittedName>
        <fullName evidence="2">Putative LAGLIDADG homing endonuclease</fullName>
    </submittedName>
</protein>
<dbReference type="GeneID" id="22159118"/>
<dbReference type="Gene3D" id="3.10.28.10">
    <property type="entry name" value="Homing endonucleases"/>
    <property type="match status" value="1"/>
</dbReference>
<dbReference type="RefSeq" id="YP_009105329.1">
    <property type="nucleotide sequence ID" value="NC_025530.1"/>
</dbReference>
<evidence type="ECO:0000313" key="2">
    <source>
        <dbReference type="EMBL" id="AIT93955.1"/>
    </source>
</evidence>
<keyword evidence="2" id="KW-0540">Nuclease</keyword>
<keyword evidence="2" id="KW-0378">Hydrolase</keyword>
<keyword evidence="2" id="KW-0934">Plastid</keyword>
<accession>A0A097KL78</accession>
<keyword evidence="2" id="KW-0150">Chloroplast</keyword>
<dbReference type="Pfam" id="PF00961">
    <property type="entry name" value="LAGLIDADG_1"/>
    <property type="match status" value="1"/>
</dbReference>
<dbReference type="EMBL" id="KM462867">
    <property type="protein sequence ID" value="AIT93957.1"/>
    <property type="molecule type" value="Genomic_DNA"/>
</dbReference>